<feature type="binding site" evidence="9">
    <location>
        <position position="92"/>
    </location>
    <ligand>
        <name>Mg(2+)</name>
        <dbReference type="ChEBI" id="CHEBI:18420"/>
        <label>1</label>
    </ligand>
</feature>
<dbReference type="GO" id="GO:0006094">
    <property type="term" value="P:gluconeogenesis"/>
    <property type="evidence" value="ECO:0007669"/>
    <property type="project" value="UniProtKB-UniRule"/>
</dbReference>
<dbReference type="Pfam" id="PF18913">
    <property type="entry name" value="FBPase_C"/>
    <property type="match status" value="1"/>
</dbReference>
<evidence type="ECO:0000256" key="9">
    <source>
        <dbReference type="HAMAP-Rule" id="MF_01855"/>
    </source>
</evidence>
<dbReference type="PROSITE" id="PS00124">
    <property type="entry name" value="FBPASE"/>
    <property type="match status" value="1"/>
</dbReference>
<dbReference type="SUPFAM" id="SSF56655">
    <property type="entry name" value="Carbohydrate phosphatase"/>
    <property type="match status" value="1"/>
</dbReference>
<dbReference type="GO" id="GO:0005829">
    <property type="term" value="C:cytosol"/>
    <property type="evidence" value="ECO:0007669"/>
    <property type="project" value="TreeGrafter"/>
</dbReference>
<evidence type="ECO:0000256" key="5">
    <source>
        <dbReference type="ARBA" id="ARBA00022723"/>
    </source>
</evidence>
<comment type="similarity">
    <text evidence="3 9 10">Belongs to the FBPase class 1 family.</text>
</comment>
<dbReference type="GO" id="GO:0000287">
    <property type="term" value="F:magnesium ion binding"/>
    <property type="evidence" value="ECO:0007669"/>
    <property type="project" value="UniProtKB-UniRule"/>
</dbReference>
<dbReference type="Gene3D" id="3.40.190.80">
    <property type="match status" value="1"/>
</dbReference>
<dbReference type="InterPro" id="IPR028343">
    <property type="entry name" value="FBPtase"/>
</dbReference>
<sequence>MNVSHITLRQFLLNEAKLHGLDLDLVLLLEDLATTCRIVSHQVRRGALFQNLGAMSSTNIQGETQKKLDVIANDAFINHCTNCSRVAALISEEVDEVIWIKENPRKGDYLIYFDPLDGSSNLDVNLSVGSIFSIIELKEDIDQTNETQVLRKGSEQICAGYSLYGPSISFVFTFGQGVNGFTHQTGTGEFRLTYPDLRIPEDTSEFAINASRYKLWDDPVRLYFEDLIAGKDGPRGRPFNMRWIASMVAEIHRILVRGGVFLYPVDSNNRELGGRLRLLYEVSPMAFIIEQAGGKASTGTERILDIEPKTLHQRSPVILGSKTEVEMAESYFK</sequence>
<proteinExistence type="inferred from homology"/>
<dbReference type="OrthoDB" id="9806756at2"/>
<dbReference type="GO" id="GO:0006000">
    <property type="term" value="P:fructose metabolic process"/>
    <property type="evidence" value="ECO:0007669"/>
    <property type="project" value="TreeGrafter"/>
</dbReference>
<dbReference type="InterPro" id="IPR044015">
    <property type="entry name" value="FBPase_C_dom"/>
</dbReference>
<dbReference type="NCBIfam" id="NF006779">
    <property type="entry name" value="PRK09293.1-3"/>
    <property type="match status" value="1"/>
</dbReference>
<dbReference type="EMBL" id="PKUQ01000031">
    <property type="protein sequence ID" value="PLW76445.1"/>
    <property type="molecule type" value="Genomic_DNA"/>
</dbReference>
<dbReference type="Proteomes" id="UP000234881">
    <property type="component" value="Unassembled WGS sequence"/>
</dbReference>
<comment type="cofactor">
    <cofactor evidence="9">
        <name>Mg(2+)</name>
        <dbReference type="ChEBI" id="CHEBI:18420"/>
    </cofactor>
    <text evidence="9">Binds 2 magnesium ions per subunit.</text>
</comment>
<dbReference type="AlphaFoldDB" id="A0A2N5XPP1"/>
<keyword evidence="8 9" id="KW-0119">Carbohydrate metabolism</keyword>
<dbReference type="InterPro" id="IPR020548">
    <property type="entry name" value="Fructose_bisphosphatase_AS"/>
</dbReference>
<evidence type="ECO:0000259" key="11">
    <source>
        <dbReference type="Pfam" id="PF00316"/>
    </source>
</evidence>
<feature type="binding site" evidence="9">
    <location>
        <position position="209"/>
    </location>
    <ligand>
        <name>substrate</name>
    </ligand>
</feature>
<dbReference type="PRINTS" id="PR00115">
    <property type="entry name" value="F16BPHPHTASE"/>
</dbReference>
<keyword evidence="14" id="KW-1185">Reference proteome</keyword>
<feature type="binding site" evidence="9">
    <location>
        <position position="116"/>
    </location>
    <ligand>
        <name>Mg(2+)</name>
        <dbReference type="ChEBI" id="CHEBI:18420"/>
        <label>1</label>
    </ligand>
</feature>
<feature type="binding site" evidence="9">
    <location>
        <begin position="117"/>
        <end position="120"/>
    </location>
    <ligand>
        <name>substrate</name>
    </ligand>
</feature>
<dbReference type="Gene3D" id="3.30.540.10">
    <property type="entry name" value="Fructose-1,6-Bisphosphatase, subunit A, domain 1"/>
    <property type="match status" value="1"/>
</dbReference>
<comment type="caution">
    <text evidence="13">The sequence shown here is derived from an EMBL/GenBank/DDBJ whole genome shotgun (WGS) entry which is preliminary data.</text>
</comment>
<dbReference type="GO" id="GO:0006002">
    <property type="term" value="P:fructose 6-phosphate metabolic process"/>
    <property type="evidence" value="ECO:0007669"/>
    <property type="project" value="TreeGrafter"/>
</dbReference>
<dbReference type="InterPro" id="IPR033391">
    <property type="entry name" value="FBPase_N"/>
</dbReference>
<comment type="caution">
    <text evidence="9">Lacks conserved residue(s) required for the propagation of feature annotation.</text>
</comment>
<dbReference type="RefSeq" id="WP_101534880.1">
    <property type="nucleotide sequence ID" value="NZ_JBFHIU010000030.1"/>
</dbReference>
<reference evidence="13 14" key="1">
    <citation type="submission" date="2018-01" db="EMBL/GenBank/DDBJ databases">
        <title>The draft genome sequence of Cohaesibacter sp. H1304.</title>
        <authorList>
            <person name="Wang N.-N."/>
            <person name="Du Z.-J."/>
        </authorList>
    </citation>
    <scope>NUCLEOTIDE SEQUENCE [LARGE SCALE GENOMIC DNA]</scope>
    <source>
        <strain evidence="13 14">H1304</strain>
    </source>
</reference>
<dbReference type="GO" id="GO:0030388">
    <property type="term" value="P:fructose 1,6-bisphosphate metabolic process"/>
    <property type="evidence" value="ECO:0007669"/>
    <property type="project" value="TreeGrafter"/>
</dbReference>
<dbReference type="PANTHER" id="PTHR11556:SF35">
    <property type="entry name" value="SEDOHEPTULOSE-1,7-BISPHOSPHATASE, CHLOROPLASTIC"/>
    <property type="match status" value="1"/>
</dbReference>
<evidence type="ECO:0000313" key="13">
    <source>
        <dbReference type="EMBL" id="PLW76445.1"/>
    </source>
</evidence>
<keyword evidence="6 9" id="KW-0378">Hydrolase</keyword>
<feature type="binding site" evidence="9">
    <location>
        <position position="117"/>
    </location>
    <ligand>
        <name>Mg(2+)</name>
        <dbReference type="ChEBI" id="CHEBI:18420"/>
        <label>2</label>
    </ligand>
</feature>
<evidence type="ECO:0000256" key="3">
    <source>
        <dbReference type="ARBA" id="ARBA00010941"/>
    </source>
</evidence>
<dbReference type="EC" id="3.1.3.11" evidence="9"/>
<evidence type="ECO:0000256" key="10">
    <source>
        <dbReference type="RuleBase" id="RU000508"/>
    </source>
</evidence>
<feature type="domain" description="Fructose-1-6-bisphosphatase class I N-terminal" evidence="11">
    <location>
        <begin position="6"/>
        <end position="194"/>
    </location>
</feature>
<keyword evidence="7 9" id="KW-0460">Magnesium</keyword>
<dbReference type="CDD" id="cd00354">
    <property type="entry name" value="FBPase"/>
    <property type="match status" value="1"/>
</dbReference>
<evidence type="ECO:0000256" key="4">
    <source>
        <dbReference type="ARBA" id="ARBA00022490"/>
    </source>
</evidence>
<evidence type="ECO:0000256" key="7">
    <source>
        <dbReference type="ARBA" id="ARBA00022842"/>
    </source>
</evidence>
<dbReference type="Pfam" id="PF00316">
    <property type="entry name" value="FBPase"/>
    <property type="match status" value="1"/>
</dbReference>
<gene>
    <name evidence="9" type="primary">fbp</name>
    <name evidence="13" type="ORF">C0081_16350</name>
</gene>
<evidence type="ECO:0000313" key="14">
    <source>
        <dbReference type="Proteomes" id="UP000234881"/>
    </source>
</evidence>
<feature type="binding site" evidence="9">
    <location>
        <position position="114"/>
    </location>
    <ligand>
        <name>Mg(2+)</name>
        <dbReference type="ChEBI" id="CHEBI:18420"/>
        <label>2</label>
    </ligand>
</feature>
<organism evidence="13 14">
    <name type="scientific">Cohaesibacter celericrescens</name>
    <dbReference type="NCBI Taxonomy" id="2067669"/>
    <lineage>
        <taxon>Bacteria</taxon>
        <taxon>Pseudomonadati</taxon>
        <taxon>Pseudomonadota</taxon>
        <taxon>Alphaproteobacteria</taxon>
        <taxon>Hyphomicrobiales</taxon>
        <taxon>Cohaesibacteraceae</taxon>
    </lineage>
</organism>
<accession>A0A2N5XPP1</accession>
<evidence type="ECO:0000259" key="12">
    <source>
        <dbReference type="Pfam" id="PF18913"/>
    </source>
</evidence>
<keyword evidence="4 9" id="KW-0963">Cytoplasm</keyword>
<evidence type="ECO:0000256" key="8">
    <source>
        <dbReference type="ARBA" id="ARBA00023277"/>
    </source>
</evidence>
<dbReference type="FunFam" id="3.40.190.80:FF:000011">
    <property type="entry name" value="Fructose-1,6-bisphosphatase class 1"/>
    <property type="match status" value="1"/>
</dbReference>
<dbReference type="PIRSF" id="PIRSF500210">
    <property type="entry name" value="FBPtase"/>
    <property type="match status" value="1"/>
</dbReference>
<name>A0A2N5XPP1_9HYPH</name>
<keyword evidence="5 9" id="KW-0479">Metal-binding</keyword>
<evidence type="ECO:0000256" key="1">
    <source>
        <dbReference type="ARBA" id="ARBA00001273"/>
    </source>
</evidence>
<evidence type="ECO:0000256" key="6">
    <source>
        <dbReference type="ARBA" id="ARBA00022801"/>
    </source>
</evidence>
<dbReference type="GO" id="GO:0042132">
    <property type="term" value="F:fructose 1,6-bisphosphate 1-phosphatase activity"/>
    <property type="evidence" value="ECO:0007669"/>
    <property type="project" value="UniProtKB-UniRule"/>
</dbReference>
<comment type="subunit">
    <text evidence="9">Homotetramer.</text>
</comment>
<dbReference type="PANTHER" id="PTHR11556">
    <property type="entry name" value="FRUCTOSE-1,6-BISPHOSPHATASE-RELATED"/>
    <property type="match status" value="1"/>
</dbReference>
<evidence type="ECO:0000256" key="2">
    <source>
        <dbReference type="ARBA" id="ARBA00005215"/>
    </source>
</evidence>
<dbReference type="PIRSF" id="PIRSF000904">
    <property type="entry name" value="FBPtase_SBPase"/>
    <property type="match status" value="1"/>
</dbReference>
<feature type="binding site" evidence="9">
    <location>
        <position position="114"/>
    </location>
    <ligand>
        <name>Mg(2+)</name>
        <dbReference type="ChEBI" id="CHEBI:18420"/>
        <label>1</label>
    </ligand>
</feature>
<feature type="binding site" evidence="9">
    <location>
        <position position="281"/>
    </location>
    <ligand>
        <name>Mg(2+)</name>
        <dbReference type="ChEBI" id="CHEBI:18420"/>
        <label>2</label>
    </ligand>
</feature>
<comment type="catalytic activity">
    <reaction evidence="1 9">
        <text>beta-D-fructose 1,6-bisphosphate + H2O = beta-D-fructose 6-phosphate + phosphate</text>
        <dbReference type="Rhea" id="RHEA:11064"/>
        <dbReference type="ChEBI" id="CHEBI:15377"/>
        <dbReference type="ChEBI" id="CHEBI:32966"/>
        <dbReference type="ChEBI" id="CHEBI:43474"/>
        <dbReference type="ChEBI" id="CHEBI:57634"/>
        <dbReference type="EC" id="3.1.3.11"/>
    </reaction>
</comment>
<feature type="domain" description="Fructose-1-6-bisphosphatase class 1 C-terminal" evidence="12">
    <location>
        <begin position="199"/>
        <end position="332"/>
    </location>
</feature>
<comment type="subcellular location">
    <subcellularLocation>
        <location evidence="9">Cytoplasm</location>
    </subcellularLocation>
</comment>
<protein>
    <recommendedName>
        <fullName evidence="9">Fructose-1,6-bisphosphatase class 1</fullName>
        <shortName evidence="9">FBPase class 1</shortName>
        <ecNumber evidence="9">3.1.3.11</ecNumber>
    </recommendedName>
    <alternativeName>
        <fullName evidence="9">D-fructose-1,6-bisphosphate 1-phosphohydrolase class 1</fullName>
    </alternativeName>
</protein>
<dbReference type="GO" id="GO:0005986">
    <property type="term" value="P:sucrose biosynthetic process"/>
    <property type="evidence" value="ECO:0007669"/>
    <property type="project" value="TreeGrafter"/>
</dbReference>
<dbReference type="HAMAP" id="MF_01855">
    <property type="entry name" value="FBPase_class1"/>
    <property type="match status" value="1"/>
</dbReference>
<comment type="pathway">
    <text evidence="2">Carbohydrate biosynthesis; Calvin cycle.</text>
</comment>
<dbReference type="InterPro" id="IPR000146">
    <property type="entry name" value="FBPase_class-1"/>
</dbReference>